<reference evidence="1 2" key="1">
    <citation type="submission" date="2019-09" db="EMBL/GenBank/DDBJ databases">
        <title>Pimelobacter sp. isolated from Paulinella.</title>
        <authorList>
            <person name="Jeong S.E."/>
        </authorList>
    </citation>
    <scope>NUCLEOTIDE SEQUENCE [LARGE SCALE GENOMIC DNA]</scope>
    <source>
        <strain evidence="1 2">Pch-N</strain>
    </source>
</reference>
<evidence type="ECO:0000313" key="1">
    <source>
        <dbReference type="EMBL" id="KAB2806954.1"/>
    </source>
</evidence>
<dbReference type="EMBL" id="WBVM01000007">
    <property type="protein sequence ID" value="KAB2806954.1"/>
    <property type="molecule type" value="Genomic_DNA"/>
</dbReference>
<proteinExistence type="predicted"/>
<accession>A0A7J5DQK9</accession>
<organism evidence="1 2">
    <name type="scientific">Nocardioides simplex</name>
    <name type="common">Arthrobacter simplex</name>
    <dbReference type="NCBI Taxonomy" id="2045"/>
    <lineage>
        <taxon>Bacteria</taxon>
        <taxon>Bacillati</taxon>
        <taxon>Actinomycetota</taxon>
        <taxon>Actinomycetes</taxon>
        <taxon>Propionibacteriales</taxon>
        <taxon>Nocardioidaceae</taxon>
        <taxon>Pimelobacter</taxon>
    </lineage>
</organism>
<evidence type="ECO:0000313" key="2">
    <source>
        <dbReference type="Proteomes" id="UP000449906"/>
    </source>
</evidence>
<dbReference type="Proteomes" id="UP000449906">
    <property type="component" value="Unassembled WGS sequence"/>
</dbReference>
<dbReference type="RefSeq" id="WP_151583284.1">
    <property type="nucleotide sequence ID" value="NZ_WBVM01000007.1"/>
</dbReference>
<sequence length="119" mass="12590">MAEVLTTATQNVRAAALVLDQAERVGLPDPVSLTATPEYDTDVSRGRAHVELLFTSHAALGEWATHLQAEIVEGPGSYALPSRTWHYGATGEWLGVQLSLTAVTRTPAPSPAGAVTDVR</sequence>
<comment type="caution">
    <text evidence="1">The sequence shown here is derived from an EMBL/GenBank/DDBJ whole genome shotgun (WGS) entry which is preliminary data.</text>
</comment>
<gene>
    <name evidence="1" type="ORF">F9L07_28390</name>
</gene>
<dbReference type="AlphaFoldDB" id="A0A7J5DQK9"/>
<protein>
    <submittedName>
        <fullName evidence="1">Uncharacterized protein</fullName>
    </submittedName>
</protein>
<name>A0A7J5DQK9_NOCSI</name>